<reference evidence="2" key="2">
    <citation type="submission" date="2015-07" db="EMBL/GenBank/DDBJ databases">
        <title>Plasmids, circular viruses and viroids from rat gut.</title>
        <authorList>
            <person name="Jorgensen T.J."/>
            <person name="Hansen M.A."/>
            <person name="Xu Z."/>
            <person name="Tabak M.A."/>
            <person name="Sorensen S.J."/>
            <person name="Hansen L.H."/>
        </authorList>
    </citation>
    <scope>NUCLEOTIDE SEQUENCE</scope>
    <source>
        <strain evidence="2">RGRH0709</strain>
    </source>
</reference>
<reference evidence="2" key="1">
    <citation type="submission" date="2015-06" db="EMBL/GenBank/DDBJ databases">
        <authorList>
            <person name="Joergensen T."/>
        </authorList>
    </citation>
    <scope>NUCLEOTIDE SEQUENCE</scope>
    <source>
        <strain evidence="2">RGRH0709</strain>
    </source>
</reference>
<evidence type="ECO:0000256" key="1">
    <source>
        <dbReference type="SAM" id="MobiDB-lite"/>
    </source>
</evidence>
<feature type="region of interest" description="Disordered" evidence="1">
    <location>
        <begin position="121"/>
        <end position="142"/>
    </location>
</feature>
<evidence type="ECO:0000313" key="2">
    <source>
        <dbReference type="EMBL" id="CRY95661.1"/>
    </source>
</evidence>
<accession>A0A0H5Q114</accession>
<dbReference type="EMBL" id="LN853326">
    <property type="protein sequence ID" value="CRY95661.1"/>
    <property type="molecule type" value="Genomic_DNA"/>
</dbReference>
<dbReference type="AlphaFoldDB" id="A0A0H5Q114"/>
<protein>
    <submittedName>
        <fullName evidence="2">Uncharacterized protein</fullName>
    </submittedName>
</protein>
<sequence length="142" mass="16407">MDKTQLLLDAIFFEHWARYFCFEELEDGISAVIEIPEELYRNCEKEVPHLIPLLQKIQHSPIVLNGVKNSIFSFMQSELGMTDAEFGQFMHEMSLNAEFNRQLNVFYGFVQEEAAGRKAQWKQPTLFSSTPAPSEKNPSIKC</sequence>
<organism evidence="2">
    <name type="scientific">uncultured prokaryote</name>
    <dbReference type="NCBI Taxonomy" id="198431"/>
    <lineage>
        <taxon>unclassified sequences</taxon>
        <taxon>environmental samples</taxon>
    </lineage>
</organism>
<proteinExistence type="predicted"/>
<name>A0A0H5Q114_9ZZZZ</name>
<feature type="compositionally biased region" description="Polar residues" evidence="1">
    <location>
        <begin position="122"/>
        <end position="132"/>
    </location>
</feature>